<proteinExistence type="predicted"/>
<feature type="transmembrane region" description="Helical" evidence="1">
    <location>
        <begin position="128"/>
        <end position="147"/>
    </location>
</feature>
<comment type="caution">
    <text evidence="2">The sequence shown here is derived from an EMBL/GenBank/DDBJ whole genome shotgun (WGS) entry which is preliminary data.</text>
</comment>
<dbReference type="InterPro" id="IPR025495">
    <property type="entry name" value="DUF4386"/>
</dbReference>
<organism evidence="2 3">
    <name type="scientific">Haloferax profundi</name>
    <dbReference type="NCBI Taxonomy" id="1544718"/>
    <lineage>
        <taxon>Archaea</taxon>
        <taxon>Methanobacteriati</taxon>
        <taxon>Methanobacteriota</taxon>
        <taxon>Stenosarchaea group</taxon>
        <taxon>Halobacteria</taxon>
        <taxon>Halobacteriales</taxon>
        <taxon>Haloferacaceae</taxon>
        <taxon>Haloferax</taxon>
    </lineage>
</organism>
<reference evidence="2 3" key="1">
    <citation type="submission" date="2015-12" db="EMBL/GenBank/DDBJ databases">
        <title>Haloferax profundi sp. nov. isolated from the Discovery deep brine-seawater interface in the Red Sea.</title>
        <authorList>
            <person name="Zhang G."/>
            <person name="Stingl U."/>
            <person name="Rashid M."/>
        </authorList>
    </citation>
    <scope>NUCLEOTIDE SEQUENCE [LARGE SCALE GENOMIC DNA]</scope>
    <source>
        <strain evidence="2 3">SB29</strain>
    </source>
</reference>
<feature type="transmembrane region" description="Helical" evidence="1">
    <location>
        <begin position="78"/>
        <end position="102"/>
    </location>
</feature>
<dbReference type="Pfam" id="PF14329">
    <property type="entry name" value="DUF4386"/>
    <property type="match status" value="1"/>
</dbReference>
<keyword evidence="1" id="KW-0812">Transmembrane</keyword>
<feature type="transmembrane region" description="Helical" evidence="1">
    <location>
        <begin position="199"/>
        <end position="217"/>
    </location>
</feature>
<name>A0A0W1RN96_9EURY</name>
<protein>
    <recommendedName>
        <fullName evidence="4">DUF4386 domain-containing protein</fullName>
    </recommendedName>
</protein>
<evidence type="ECO:0008006" key="4">
    <source>
        <dbReference type="Google" id="ProtNLM"/>
    </source>
</evidence>
<keyword evidence="1" id="KW-0472">Membrane</keyword>
<dbReference type="EMBL" id="LOPV01000550">
    <property type="protein sequence ID" value="KTG14806.1"/>
    <property type="molecule type" value="Genomic_DNA"/>
</dbReference>
<sequence>MLFILGTVSGIVSGVFVEPYLTPTTNAAQYLTSISEGGMQVMVGAFLVFTMGISLALIPVFMYPVLKRYNEPLAIAYLVFRGALEFVMYLALMGVLLTILAVSRDSVFADTTTGAFDSILVLVAGYEVVYYVLLTLVFAIGALIFYFALYRTELVPRWLAGWGLLAALLWLSWGVAGVFGLFDPAATLRIGISLPTESVFALPIALQEMVMAVWLIVRGFNQSVIESLDVAETAPVR</sequence>
<keyword evidence="1" id="KW-1133">Transmembrane helix</keyword>
<dbReference type="AlphaFoldDB" id="A0A0W1RN96"/>
<gene>
    <name evidence="2" type="ORF">AUR66_03015</name>
</gene>
<dbReference type="Proteomes" id="UP000053157">
    <property type="component" value="Unassembled WGS sequence"/>
</dbReference>
<keyword evidence="3" id="KW-1185">Reference proteome</keyword>
<feature type="transmembrane region" description="Helical" evidence="1">
    <location>
        <begin position="159"/>
        <end position="179"/>
    </location>
</feature>
<accession>A0A0W1RN96</accession>
<evidence type="ECO:0000313" key="2">
    <source>
        <dbReference type="EMBL" id="KTG14806.1"/>
    </source>
</evidence>
<evidence type="ECO:0000256" key="1">
    <source>
        <dbReference type="SAM" id="Phobius"/>
    </source>
</evidence>
<evidence type="ECO:0000313" key="3">
    <source>
        <dbReference type="Proteomes" id="UP000053157"/>
    </source>
</evidence>
<feature type="transmembrane region" description="Helical" evidence="1">
    <location>
        <begin position="41"/>
        <end position="66"/>
    </location>
</feature>